<evidence type="ECO:0000256" key="1">
    <source>
        <dbReference type="SAM" id="MobiDB-lite"/>
    </source>
</evidence>
<evidence type="ECO:0000313" key="2">
    <source>
        <dbReference type="EMBL" id="KGE78263.1"/>
    </source>
</evidence>
<comment type="caution">
    <text evidence="2">The sequence shown here is derived from an EMBL/GenBank/DDBJ whole genome shotgun (WGS) entry which is preliminary data.</text>
</comment>
<evidence type="ECO:0000313" key="3">
    <source>
        <dbReference type="Proteomes" id="UP000029721"/>
    </source>
</evidence>
<dbReference type="EMBL" id="JOKD01000020">
    <property type="protein sequence ID" value="KGE78263.1"/>
    <property type="molecule type" value="Genomic_DNA"/>
</dbReference>
<name>A0ABR4WUG6_9GAMM</name>
<keyword evidence="3" id="KW-1185">Reference proteome</keyword>
<dbReference type="Proteomes" id="UP000029721">
    <property type="component" value="Unassembled WGS sequence"/>
</dbReference>
<reference evidence="2 3" key="1">
    <citation type="submission" date="2014-06" db="EMBL/GenBank/DDBJ databases">
        <title>Draft genome sequence of an extremely salt tolerant bacteria Halomonas salina/CIFRI 1.</title>
        <authorList>
            <person name="Behera B.D."/>
            <person name="Meena D.K."/>
            <person name="Das P."/>
            <person name="Maharana J."/>
            <person name="Paria P."/>
            <person name="Sharma A.P."/>
            <person name="Shamsudheen K.V."/>
            <person name="Rijit J."/>
            <person name="Dixit V."/>
            <person name="Verma A."/>
            <person name="Scaria V."/>
            <person name="Sivasubbu S."/>
        </authorList>
    </citation>
    <scope>NUCLEOTIDE SEQUENCE [LARGE SCALE GENOMIC DNA]</scope>
    <source>
        <strain evidence="2 3">CIFRI 1</strain>
    </source>
</reference>
<proteinExistence type="predicted"/>
<sequence length="106" mass="10905">MFVDSVARGGQRLLALLKGGQQTAGILAAPLQGTGQRSDLPLGFFEIGPGRGALSDGRIPRGLDALHVEPASGGERRGQQCSPGPPRHQLHQMGHESPAASGAYSA</sequence>
<feature type="region of interest" description="Disordered" evidence="1">
    <location>
        <begin position="69"/>
        <end position="106"/>
    </location>
</feature>
<gene>
    <name evidence="2" type="ORF">FP66_04505</name>
</gene>
<protein>
    <submittedName>
        <fullName evidence="2">Uncharacterized protein</fullName>
    </submittedName>
</protein>
<accession>A0ABR4WUG6</accession>
<organism evidence="2 3">
    <name type="scientific">Halomonas salina</name>
    <dbReference type="NCBI Taxonomy" id="42565"/>
    <lineage>
        <taxon>Bacteria</taxon>
        <taxon>Pseudomonadati</taxon>
        <taxon>Pseudomonadota</taxon>
        <taxon>Gammaproteobacteria</taxon>
        <taxon>Oceanospirillales</taxon>
        <taxon>Halomonadaceae</taxon>
        <taxon>Halomonas</taxon>
    </lineage>
</organism>